<accession>A0A3M7SR04</accession>
<sequence length="82" mass="9374">MQLLDTSNRFDSDSGLRLELGTECPLAVPFRLDVVDRELSDRDLSPFGQRFPLNSALKAKLFHENILFFDCVSYHSFALSLH</sequence>
<organism evidence="1 2">
    <name type="scientific">Brachionus plicatilis</name>
    <name type="common">Marine rotifer</name>
    <name type="synonym">Brachionus muelleri</name>
    <dbReference type="NCBI Taxonomy" id="10195"/>
    <lineage>
        <taxon>Eukaryota</taxon>
        <taxon>Metazoa</taxon>
        <taxon>Spiralia</taxon>
        <taxon>Gnathifera</taxon>
        <taxon>Rotifera</taxon>
        <taxon>Eurotatoria</taxon>
        <taxon>Monogononta</taxon>
        <taxon>Pseudotrocha</taxon>
        <taxon>Ploima</taxon>
        <taxon>Brachionidae</taxon>
        <taxon>Brachionus</taxon>
    </lineage>
</organism>
<proteinExistence type="predicted"/>
<dbReference type="AlphaFoldDB" id="A0A3M7SR04"/>
<reference evidence="1 2" key="1">
    <citation type="journal article" date="2018" name="Sci. Rep.">
        <title>Genomic signatures of local adaptation to the degree of environmental predictability in rotifers.</title>
        <authorList>
            <person name="Franch-Gras L."/>
            <person name="Hahn C."/>
            <person name="Garcia-Roger E.M."/>
            <person name="Carmona M.J."/>
            <person name="Serra M."/>
            <person name="Gomez A."/>
        </authorList>
    </citation>
    <scope>NUCLEOTIDE SEQUENCE [LARGE SCALE GENOMIC DNA]</scope>
    <source>
        <strain evidence="1">HYR1</strain>
    </source>
</reference>
<comment type="caution">
    <text evidence="1">The sequence shown here is derived from an EMBL/GenBank/DDBJ whole genome shotgun (WGS) entry which is preliminary data.</text>
</comment>
<dbReference type="EMBL" id="REGN01000930">
    <property type="protein sequence ID" value="RNA38037.1"/>
    <property type="molecule type" value="Genomic_DNA"/>
</dbReference>
<evidence type="ECO:0000313" key="2">
    <source>
        <dbReference type="Proteomes" id="UP000276133"/>
    </source>
</evidence>
<dbReference type="Proteomes" id="UP000276133">
    <property type="component" value="Unassembled WGS sequence"/>
</dbReference>
<evidence type="ECO:0000313" key="1">
    <source>
        <dbReference type="EMBL" id="RNA38037.1"/>
    </source>
</evidence>
<name>A0A3M7SR04_BRAPC</name>
<gene>
    <name evidence="1" type="ORF">BpHYR1_017047</name>
</gene>
<keyword evidence="2" id="KW-1185">Reference proteome</keyword>
<protein>
    <submittedName>
        <fullName evidence="1">Uncharacterized protein</fullName>
    </submittedName>
</protein>